<evidence type="ECO:0000256" key="2">
    <source>
        <dbReference type="ARBA" id="ARBA00010992"/>
    </source>
</evidence>
<dbReference type="InterPro" id="IPR036259">
    <property type="entry name" value="MFS_trans_sf"/>
</dbReference>
<protein>
    <submittedName>
        <fullName evidence="11">Putative monosaccharide transporter</fullName>
    </submittedName>
</protein>
<evidence type="ECO:0000256" key="3">
    <source>
        <dbReference type="ARBA" id="ARBA00022448"/>
    </source>
</evidence>
<feature type="transmembrane region" description="Helical" evidence="9">
    <location>
        <begin position="205"/>
        <end position="226"/>
    </location>
</feature>
<feature type="transmembrane region" description="Helical" evidence="9">
    <location>
        <begin position="300"/>
        <end position="319"/>
    </location>
</feature>
<dbReference type="Proteomes" id="UP000245884">
    <property type="component" value="Unassembled WGS sequence"/>
</dbReference>
<feature type="transmembrane region" description="Helical" evidence="9">
    <location>
        <begin position="115"/>
        <end position="133"/>
    </location>
</feature>
<accession>A0A316UH72</accession>
<dbReference type="PROSITE" id="PS00217">
    <property type="entry name" value="SUGAR_TRANSPORT_2"/>
    <property type="match status" value="1"/>
</dbReference>
<keyword evidence="4 9" id="KW-0812">Transmembrane</keyword>
<dbReference type="GeneID" id="37029722"/>
<feature type="transmembrane region" description="Helical" evidence="9">
    <location>
        <begin position="392"/>
        <end position="416"/>
    </location>
</feature>
<evidence type="ECO:0000256" key="6">
    <source>
        <dbReference type="ARBA" id="ARBA00023136"/>
    </source>
</evidence>
<keyword evidence="5 9" id="KW-1133">Transmembrane helix</keyword>
<dbReference type="AlphaFoldDB" id="A0A316UH72"/>
<name>A0A316UH72_9BASI</name>
<feature type="transmembrane region" description="Helical" evidence="9">
    <location>
        <begin position="428"/>
        <end position="445"/>
    </location>
</feature>
<feature type="transmembrane region" description="Helical" evidence="9">
    <location>
        <begin position="139"/>
        <end position="161"/>
    </location>
</feature>
<reference evidence="11 12" key="1">
    <citation type="journal article" date="2018" name="Mol. Biol. Evol.">
        <title>Broad Genomic Sampling Reveals a Smut Pathogenic Ancestry of the Fungal Clade Ustilaginomycotina.</title>
        <authorList>
            <person name="Kijpornyongpan T."/>
            <person name="Mondo S.J."/>
            <person name="Barry K."/>
            <person name="Sandor L."/>
            <person name="Lee J."/>
            <person name="Lipzen A."/>
            <person name="Pangilinan J."/>
            <person name="LaButti K."/>
            <person name="Hainaut M."/>
            <person name="Henrissat B."/>
            <person name="Grigoriev I.V."/>
            <person name="Spatafora J.W."/>
            <person name="Aime M.C."/>
        </authorList>
    </citation>
    <scope>NUCLEOTIDE SEQUENCE [LARGE SCALE GENOMIC DNA]</scope>
    <source>
        <strain evidence="11 12">MCA 5214</strain>
    </source>
</reference>
<evidence type="ECO:0000256" key="4">
    <source>
        <dbReference type="ARBA" id="ARBA00022692"/>
    </source>
</evidence>
<dbReference type="Pfam" id="PF00083">
    <property type="entry name" value="Sugar_tr"/>
    <property type="match status" value="1"/>
</dbReference>
<dbReference type="PROSITE" id="PS00216">
    <property type="entry name" value="SUGAR_TRANSPORT_1"/>
    <property type="match status" value="2"/>
</dbReference>
<keyword evidence="3 8" id="KW-0813">Transport</keyword>
<dbReference type="InterPro" id="IPR050360">
    <property type="entry name" value="MFS_Sugar_Transporters"/>
</dbReference>
<feature type="transmembrane region" description="Helical" evidence="9">
    <location>
        <begin position="88"/>
        <end position="108"/>
    </location>
</feature>
<organism evidence="11 12">
    <name type="scientific">Jaminaea rosea</name>
    <dbReference type="NCBI Taxonomy" id="1569628"/>
    <lineage>
        <taxon>Eukaryota</taxon>
        <taxon>Fungi</taxon>
        <taxon>Dikarya</taxon>
        <taxon>Basidiomycota</taxon>
        <taxon>Ustilaginomycotina</taxon>
        <taxon>Exobasidiomycetes</taxon>
        <taxon>Microstromatales</taxon>
        <taxon>Microstromatales incertae sedis</taxon>
        <taxon>Jaminaea</taxon>
    </lineage>
</organism>
<evidence type="ECO:0000256" key="5">
    <source>
        <dbReference type="ARBA" id="ARBA00022989"/>
    </source>
</evidence>
<evidence type="ECO:0000313" key="12">
    <source>
        <dbReference type="Proteomes" id="UP000245884"/>
    </source>
</evidence>
<dbReference type="PRINTS" id="PR00171">
    <property type="entry name" value="SUGRTRNSPORT"/>
</dbReference>
<dbReference type="OrthoDB" id="6612291at2759"/>
<feature type="transmembrane region" description="Helical" evidence="9">
    <location>
        <begin position="331"/>
        <end position="352"/>
    </location>
</feature>
<dbReference type="PROSITE" id="PS50850">
    <property type="entry name" value="MFS"/>
    <property type="match status" value="1"/>
</dbReference>
<comment type="subcellular location">
    <subcellularLocation>
        <location evidence="1">Membrane</location>
        <topology evidence="1">Multi-pass membrane protein</topology>
    </subcellularLocation>
</comment>
<dbReference type="PANTHER" id="PTHR48022">
    <property type="entry name" value="PLASTIDIC GLUCOSE TRANSPORTER 4"/>
    <property type="match status" value="1"/>
</dbReference>
<feature type="domain" description="Major facilitator superfamily (MFS) profile" evidence="10">
    <location>
        <begin position="30"/>
        <end position="487"/>
    </location>
</feature>
<feature type="transmembrane region" description="Helical" evidence="9">
    <location>
        <begin position="465"/>
        <end position="484"/>
    </location>
</feature>
<evidence type="ECO:0000256" key="7">
    <source>
        <dbReference type="ARBA" id="ARBA00049119"/>
    </source>
</evidence>
<proteinExistence type="inferred from homology"/>
<feature type="transmembrane region" description="Helical" evidence="9">
    <location>
        <begin position="359"/>
        <end position="380"/>
    </location>
</feature>
<dbReference type="GO" id="GO:0005351">
    <property type="term" value="F:carbohydrate:proton symporter activity"/>
    <property type="evidence" value="ECO:0007669"/>
    <property type="project" value="TreeGrafter"/>
</dbReference>
<evidence type="ECO:0000256" key="8">
    <source>
        <dbReference type="RuleBase" id="RU003346"/>
    </source>
</evidence>
<dbReference type="NCBIfam" id="TIGR00879">
    <property type="entry name" value="SP"/>
    <property type="match status" value="1"/>
</dbReference>
<gene>
    <name evidence="11" type="ORF">BDZ90DRAFT_256715</name>
</gene>
<dbReference type="SUPFAM" id="SSF103473">
    <property type="entry name" value="MFS general substrate transporter"/>
    <property type="match status" value="1"/>
</dbReference>
<dbReference type="PANTHER" id="PTHR48022:SF17">
    <property type="entry name" value="HEXOSE TRANSPORTER"/>
    <property type="match status" value="1"/>
</dbReference>
<dbReference type="CDD" id="cd17356">
    <property type="entry name" value="MFS_HXT"/>
    <property type="match status" value="1"/>
</dbReference>
<evidence type="ECO:0000256" key="1">
    <source>
        <dbReference type="ARBA" id="ARBA00004141"/>
    </source>
</evidence>
<feature type="transmembrane region" description="Helical" evidence="9">
    <location>
        <begin position="24"/>
        <end position="43"/>
    </location>
</feature>
<dbReference type="EMBL" id="KZ819680">
    <property type="protein sequence ID" value="PWN24606.1"/>
    <property type="molecule type" value="Genomic_DNA"/>
</dbReference>
<dbReference type="InterPro" id="IPR003663">
    <property type="entry name" value="Sugar/inositol_transpt"/>
</dbReference>
<dbReference type="InterPro" id="IPR005828">
    <property type="entry name" value="MFS_sugar_transport-like"/>
</dbReference>
<dbReference type="FunFam" id="1.20.1250.20:FF:000078">
    <property type="entry name" value="MFS maltose transporter, putative"/>
    <property type="match status" value="1"/>
</dbReference>
<evidence type="ECO:0000313" key="11">
    <source>
        <dbReference type="EMBL" id="PWN24606.1"/>
    </source>
</evidence>
<dbReference type="STRING" id="1569628.A0A316UH72"/>
<keyword evidence="12" id="KW-1185">Reference proteome</keyword>
<feature type="transmembrane region" description="Helical" evidence="9">
    <location>
        <begin position="173"/>
        <end position="193"/>
    </location>
</feature>
<dbReference type="InterPro" id="IPR020846">
    <property type="entry name" value="MFS_dom"/>
</dbReference>
<comment type="catalytic activity">
    <reaction evidence="7">
        <text>myo-inositol(out) + H(+)(out) = myo-inositol(in) + H(+)(in)</text>
        <dbReference type="Rhea" id="RHEA:60364"/>
        <dbReference type="ChEBI" id="CHEBI:15378"/>
        <dbReference type="ChEBI" id="CHEBI:17268"/>
    </reaction>
</comment>
<dbReference type="RefSeq" id="XP_025359218.1">
    <property type="nucleotide sequence ID" value="XM_025507899.1"/>
</dbReference>
<keyword evidence="6 9" id="KW-0472">Membrane</keyword>
<comment type="similarity">
    <text evidence="2 8">Belongs to the major facilitator superfamily. Sugar transporter (TC 2.A.1.1) family.</text>
</comment>
<evidence type="ECO:0000259" key="10">
    <source>
        <dbReference type="PROSITE" id="PS50850"/>
    </source>
</evidence>
<dbReference type="GO" id="GO:0016020">
    <property type="term" value="C:membrane"/>
    <property type="evidence" value="ECO:0007669"/>
    <property type="project" value="UniProtKB-SubCell"/>
</dbReference>
<dbReference type="InterPro" id="IPR005829">
    <property type="entry name" value="Sugar_transporter_CS"/>
</dbReference>
<sequence length="560" mass="59704">MPGGPVTFDKGTGPITKPAGVRQALPAIGVAAFAAFGGILFGYDTGTISGILTMQAFRNQYGSPMPGDPSIAGDMTAGNYLSTGDTSLVVSILSAGTFVGALLGAPLADILGRRWGLQAALVIFDVGVILQMVSTALPLFIVGRVIAGLGVGVVSTIVPMFQSETAPRWIRGAVVSGYQWCITIGLLLAAIVNNSTQTRTDSGSYRIPIGVQFAWAIILAVGLLVLPESPRWLVKKGKTEQAAKALARLNSTDVDDALVRSELADIQTAYDFELANSKTTYMACFAGGERKMWFRTMTGTLLQGWQQLTGINFIFYYGTTFFKSTGAGDPYLFTIASNVVNVVMTIPSFFLMERAGRRWLLVGGAFYMAVCELIVAALGTHYGTSNPAAQKALVGFVCLYVAGFACTWGPAAWVVCGEIFPTGIRAKAMSLCTASNWLWNFGIGYATPYLVDSGPGKAGLASKVFWVWTGTCFLAGVFAFFTVYETKGLSLEEVDQLYLQTSPLRSNAVNQQLKDARTDIEIAATHGKVLDDEAVIADRAKHSVTADTKDASSLEEKSSH</sequence>
<evidence type="ECO:0000256" key="9">
    <source>
        <dbReference type="SAM" id="Phobius"/>
    </source>
</evidence>
<dbReference type="Gene3D" id="1.20.1250.20">
    <property type="entry name" value="MFS general substrate transporter like domains"/>
    <property type="match status" value="1"/>
</dbReference>